<keyword evidence="1" id="KW-0418">Kinase</keyword>
<dbReference type="GO" id="GO:0016301">
    <property type="term" value="F:kinase activity"/>
    <property type="evidence" value="ECO:0007669"/>
    <property type="project" value="UniProtKB-KW"/>
</dbReference>
<accession>A0A314YX69</accession>
<evidence type="ECO:0000313" key="2">
    <source>
        <dbReference type="Proteomes" id="UP000250321"/>
    </source>
</evidence>
<organism evidence="1 2">
    <name type="scientific">Prunus yedoensis var. nudiflora</name>
    <dbReference type="NCBI Taxonomy" id="2094558"/>
    <lineage>
        <taxon>Eukaryota</taxon>
        <taxon>Viridiplantae</taxon>
        <taxon>Streptophyta</taxon>
        <taxon>Embryophyta</taxon>
        <taxon>Tracheophyta</taxon>
        <taxon>Spermatophyta</taxon>
        <taxon>Magnoliopsida</taxon>
        <taxon>eudicotyledons</taxon>
        <taxon>Gunneridae</taxon>
        <taxon>Pentapetalae</taxon>
        <taxon>rosids</taxon>
        <taxon>fabids</taxon>
        <taxon>Rosales</taxon>
        <taxon>Rosaceae</taxon>
        <taxon>Amygdaloideae</taxon>
        <taxon>Amygdaleae</taxon>
        <taxon>Prunus</taxon>
    </lineage>
</organism>
<protein>
    <submittedName>
        <fullName evidence="1">LRR receptor-like serine/threonine-protein kinase RPK2</fullName>
    </submittedName>
</protein>
<reference evidence="1 2" key="1">
    <citation type="submission" date="2018-02" db="EMBL/GenBank/DDBJ databases">
        <title>Draft genome of wild Prunus yedoensis var. nudiflora.</title>
        <authorList>
            <person name="Baek S."/>
            <person name="Kim J.-H."/>
            <person name="Choi K."/>
            <person name="Kim G.-B."/>
            <person name="Cho A."/>
            <person name="Jang H."/>
            <person name="Shin C.-H."/>
            <person name="Yu H.-J."/>
            <person name="Mun J.-H."/>
        </authorList>
    </citation>
    <scope>NUCLEOTIDE SEQUENCE [LARGE SCALE GENOMIC DNA]</scope>
    <source>
        <strain evidence="2">cv. Jeju island</strain>
        <tissue evidence="1">Leaf</tissue>
    </source>
</reference>
<evidence type="ECO:0000313" key="1">
    <source>
        <dbReference type="EMBL" id="PQQ13392.1"/>
    </source>
</evidence>
<dbReference type="Proteomes" id="UP000250321">
    <property type="component" value="Unassembled WGS sequence"/>
</dbReference>
<sequence>MLLRQGRAKEFFTAGLWDAGPHDDLVEVLHLAVVCTVDSLSTRPTMRQVVRRLKQLQPPSWALPMSLQKNADVSFPRLIRPCELPVKGNDIQFDIYLSCCNHSGLKNFVEDIVHTGARVSIGGGDIRAFASRPDEQMAASSTVDSSSTRPCK</sequence>
<keyword evidence="1" id="KW-0808">Transferase</keyword>
<comment type="caution">
    <text evidence="1">The sequence shown here is derived from an EMBL/GenBank/DDBJ whole genome shotgun (WGS) entry which is preliminary data.</text>
</comment>
<keyword evidence="1" id="KW-0675">Receptor</keyword>
<dbReference type="AlphaFoldDB" id="A0A314YX69"/>
<name>A0A314YX69_PRUYE</name>
<dbReference type="STRING" id="2094558.A0A314YX69"/>
<gene>
    <name evidence="1" type="ORF">Pyn_31980</name>
</gene>
<keyword evidence="2" id="KW-1185">Reference proteome</keyword>
<dbReference type="EMBL" id="PJQY01000301">
    <property type="protein sequence ID" value="PQQ13392.1"/>
    <property type="molecule type" value="Genomic_DNA"/>
</dbReference>
<proteinExistence type="predicted"/>
<dbReference type="OrthoDB" id="850284at2759"/>